<dbReference type="InterPro" id="IPR005119">
    <property type="entry name" value="LysR_subst-bd"/>
</dbReference>
<dbReference type="SUPFAM" id="SSF46785">
    <property type="entry name" value="Winged helix' DNA-binding domain"/>
    <property type="match status" value="1"/>
</dbReference>
<comment type="similarity">
    <text evidence="1">Belongs to the LysR transcriptional regulatory family.</text>
</comment>
<accession>A0A1E3H0P0</accession>
<dbReference type="AlphaFoldDB" id="A0A1E3H0P0"/>
<dbReference type="PATRIC" id="fig|1439726.3.peg.2996"/>
<dbReference type="PROSITE" id="PS50931">
    <property type="entry name" value="HTH_LYSR"/>
    <property type="match status" value="1"/>
</dbReference>
<dbReference type="Proteomes" id="UP000094622">
    <property type="component" value="Unassembled WGS sequence"/>
</dbReference>
<keyword evidence="2" id="KW-0805">Transcription regulation</keyword>
<dbReference type="Gene3D" id="3.40.190.290">
    <property type="match status" value="1"/>
</dbReference>
<dbReference type="InterPro" id="IPR036390">
    <property type="entry name" value="WH_DNA-bd_sf"/>
</dbReference>
<keyword evidence="4" id="KW-0804">Transcription</keyword>
<dbReference type="Gene3D" id="1.10.10.10">
    <property type="entry name" value="Winged helix-like DNA-binding domain superfamily/Winged helix DNA-binding domain"/>
    <property type="match status" value="1"/>
</dbReference>
<evidence type="ECO:0000313" key="6">
    <source>
        <dbReference type="EMBL" id="ODN69854.1"/>
    </source>
</evidence>
<evidence type="ECO:0000256" key="1">
    <source>
        <dbReference type="ARBA" id="ARBA00009437"/>
    </source>
</evidence>
<dbReference type="GO" id="GO:0005829">
    <property type="term" value="C:cytosol"/>
    <property type="evidence" value="ECO:0007669"/>
    <property type="project" value="TreeGrafter"/>
</dbReference>
<reference evidence="6 7" key="1">
    <citation type="submission" date="2016-07" db="EMBL/GenBank/DDBJ databases">
        <title>Draft Genome Sequence of Methylobrevis pamukkalensis PK2.</title>
        <authorList>
            <person name="Vasilenko O.V."/>
            <person name="Doronina N.V."/>
            <person name="Shmareva M.N."/>
            <person name="Tarlachkov S.V."/>
            <person name="Mustakhimov I."/>
            <person name="Trotsenko Y.A."/>
        </authorList>
    </citation>
    <scope>NUCLEOTIDE SEQUENCE [LARGE SCALE GENOMIC DNA]</scope>
    <source>
        <strain evidence="6 7">PK2</strain>
    </source>
</reference>
<evidence type="ECO:0000259" key="5">
    <source>
        <dbReference type="PROSITE" id="PS50931"/>
    </source>
</evidence>
<dbReference type="InterPro" id="IPR000847">
    <property type="entry name" value="LysR_HTH_N"/>
</dbReference>
<evidence type="ECO:0000313" key="7">
    <source>
        <dbReference type="Proteomes" id="UP000094622"/>
    </source>
</evidence>
<dbReference type="FunFam" id="1.10.10.10:FF:000001">
    <property type="entry name" value="LysR family transcriptional regulator"/>
    <property type="match status" value="1"/>
</dbReference>
<dbReference type="PANTHER" id="PTHR30419">
    <property type="entry name" value="HTH-TYPE TRANSCRIPTIONAL REGULATOR YBHD"/>
    <property type="match status" value="1"/>
</dbReference>
<dbReference type="Pfam" id="PF00126">
    <property type="entry name" value="HTH_1"/>
    <property type="match status" value="1"/>
</dbReference>
<protein>
    <submittedName>
        <fullName evidence="6">Hydrogen peroxide-inducible genes activator</fullName>
    </submittedName>
</protein>
<gene>
    <name evidence="6" type="primary">oxyR_2</name>
    <name evidence="6" type="ORF">A6302_02841</name>
</gene>
<dbReference type="SUPFAM" id="SSF53850">
    <property type="entry name" value="Periplasmic binding protein-like II"/>
    <property type="match status" value="1"/>
</dbReference>
<dbReference type="GO" id="GO:0003677">
    <property type="term" value="F:DNA binding"/>
    <property type="evidence" value="ECO:0007669"/>
    <property type="project" value="UniProtKB-KW"/>
</dbReference>
<dbReference type="CDD" id="cd05466">
    <property type="entry name" value="PBP2_LTTR_substrate"/>
    <property type="match status" value="1"/>
</dbReference>
<keyword evidence="3" id="KW-0238">DNA-binding</keyword>
<keyword evidence="7" id="KW-1185">Reference proteome</keyword>
<proteinExistence type="inferred from homology"/>
<evidence type="ECO:0000256" key="3">
    <source>
        <dbReference type="ARBA" id="ARBA00023125"/>
    </source>
</evidence>
<dbReference type="InterPro" id="IPR050950">
    <property type="entry name" value="HTH-type_LysR_regulators"/>
</dbReference>
<name>A0A1E3H0P0_9HYPH</name>
<dbReference type="PRINTS" id="PR00039">
    <property type="entry name" value="HTHLYSR"/>
</dbReference>
<dbReference type="PANTHER" id="PTHR30419:SF31">
    <property type="entry name" value="BLR3139 PROTEIN"/>
    <property type="match status" value="1"/>
</dbReference>
<dbReference type="InterPro" id="IPR036388">
    <property type="entry name" value="WH-like_DNA-bd_sf"/>
</dbReference>
<dbReference type="Pfam" id="PF03466">
    <property type="entry name" value="LysR_substrate"/>
    <property type="match status" value="1"/>
</dbReference>
<comment type="caution">
    <text evidence="6">The sequence shown here is derived from an EMBL/GenBank/DDBJ whole genome shotgun (WGS) entry which is preliminary data.</text>
</comment>
<sequence>MDIRQMQYLVALARERHFTRAAQSCEVTQPTLSERIRQLETELDVAIVERGQRFHGFTEEGERVLKWARVILDNWSALNQEIAMMRDRRNSVAGRLTIGVIPSALPVAATLVSAIRAAHPNIDATVLSAPSSDILRQLDAFQIDAGITYLDNESVAGFTMRPLYRERYALFVRDDHPLAGRSAVTWAEVGLHPLALLTPDMQNRRIVDRAFASVGATPRPHVETNSLINLCASVRESGLAAVMPEYVARTLSMARIRAVPLTEPVLEHEVGIVAIGREPMPPLVALALEVAVSLETHTGALS</sequence>
<feature type="domain" description="HTH lysR-type" evidence="5">
    <location>
        <begin position="1"/>
        <end position="58"/>
    </location>
</feature>
<organism evidence="6 7">
    <name type="scientific">Methylobrevis pamukkalensis</name>
    <dbReference type="NCBI Taxonomy" id="1439726"/>
    <lineage>
        <taxon>Bacteria</taxon>
        <taxon>Pseudomonadati</taxon>
        <taxon>Pseudomonadota</taxon>
        <taxon>Alphaproteobacteria</taxon>
        <taxon>Hyphomicrobiales</taxon>
        <taxon>Pleomorphomonadaceae</taxon>
        <taxon>Methylobrevis</taxon>
    </lineage>
</organism>
<evidence type="ECO:0000256" key="2">
    <source>
        <dbReference type="ARBA" id="ARBA00023015"/>
    </source>
</evidence>
<dbReference type="GO" id="GO:0003700">
    <property type="term" value="F:DNA-binding transcription factor activity"/>
    <property type="evidence" value="ECO:0007669"/>
    <property type="project" value="InterPro"/>
</dbReference>
<dbReference type="RefSeq" id="WP_069307332.1">
    <property type="nucleotide sequence ID" value="NZ_MCRJ01000071.1"/>
</dbReference>
<dbReference type="EMBL" id="MCRJ01000071">
    <property type="protein sequence ID" value="ODN69854.1"/>
    <property type="molecule type" value="Genomic_DNA"/>
</dbReference>
<evidence type="ECO:0000256" key="4">
    <source>
        <dbReference type="ARBA" id="ARBA00023163"/>
    </source>
</evidence>
<dbReference type="OrthoDB" id="9775392at2"/>